<organism evidence="1 2">
    <name type="scientific">Algoriella xinjiangensis</name>
    <dbReference type="NCBI Taxonomy" id="684065"/>
    <lineage>
        <taxon>Bacteria</taxon>
        <taxon>Pseudomonadati</taxon>
        <taxon>Bacteroidota</taxon>
        <taxon>Flavobacteriia</taxon>
        <taxon>Flavobacteriales</taxon>
        <taxon>Weeksellaceae</taxon>
        <taxon>Algoriella</taxon>
    </lineage>
</organism>
<gene>
    <name evidence="1" type="ORF">SAMN05421738_11715</name>
</gene>
<keyword evidence="2" id="KW-1185">Reference proteome</keyword>
<protein>
    <submittedName>
        <fullName evidence="1">Uncharacterized protein</fullName>
    </submittedName>
</protein>
<reference evidence="2" key="1">
    <citation type="submission" date="2016-10" db="EMBL/GenBank/DDBJ databases">
        <authorList>
            <person name="Varghese N."/>
            <person name="Submissions S."/>
        </authorList>
    </citation>
    <scope>NUCLEOTIDE SEQUENCE [LARGE SCALE GENOMIC DNA]</scope>
    <source>
        <strain evidence="2">XJ109</strain>
    </source>
</reference>
<dbReference type="Proteomes" id="UP000199149">
    <property type="component" value="Unassembled WGS sequence"/>
</dbReference>
<proteinExistence type="predicted"/>
<dbReference type="RefSeq" id="WP_092909986.1">
    <property type="nucleotide sequence ID" value="NZ_FOUZ01000017.1"/>
</dbReference>
<dbReference type="STRING" id="684065.SAMN05421738_11715"/>
<dbReference type="AlphaFoldDB" id="A0A1I5AIM1"/>
<evidence type="ECO:0000313" key="2">
    <source>
        <dbReference type="Proteomes" id="UP000199149"/>
    </source>
</evidence>
<accession>A0A1I5AIM1</accession>
<name>A0A1I5AIM1_9FLAO</name>
<dbReference type="OrthoDB" id="9809364at2"/>
<evidence type="ECO:0000313" key="1">
    <source>
        <dbReference type="EMBL" id="SFN62232.1"/>
    </source>
</evidence>
<dbReference type="EMBL" id="FOUZ01000017">
    <property type="protein sequence ID" value="SFN62232.1"/>
    <property type="molecule type" value="Genomic_DNA"/>
</dbReference>
<sequence>MKKSLITAILFSVLFLNSCQEKQESKRLENYNKQLNQSPLLNETTQSDEVDNIQGAWIFTHIFDDELHEFIEIESDEKNISFNENQYWTNLFDGKEISGQFAFITPYDIAFLDEKEKNKARFFITILDETDINNLEIKVIKDTIQQRYKIALEVR</sequence>